<keyword evidence="2 6" id="KW-0645">Protease</keyword>
<sequence>MAVCLGSMGQAGAASYIEQGTAGNPASWRSSEFNAEWGLGAIHADAAYAAGYSGKGVKLGIFDQPVYAKHPEFSGANKVINLVTKGIRAYTDPYIPVKAGDPFEYNGTPSVDSDGELGSHGTHVGGIAAGSRDGGEMHGVAWGAQIVSAENGDPGPEDGIILGNDGAVYKAGWDALRESGVRIINNSWGIGITDKFAEGGSNPAYPHFTVNDAQKQFDQIKQILGTVPGGAYQGAIDAARSGIVTIFAAGNDDNLNNPDAMAGLAYFVPDIAPNWLSVASLQQNAASADGTPYTISTFSSRCGYTASFCVSAPGSRVYSSIIEGTSVDNLTTGYAKYSGTSMAAPHVAGSVAVLMERFPYMTGAQVAQVLKTTATDMGDPGIDALYGWGMIDLSKAIDGPGMFYTVEDIPEALRIPDPEGVAYGPTQFVANIPGIGAEVDKGTPYARLCNQVQCGFDVWSNDISGHGGLTKEGTGALWLTGSNTYSGPTLVNAGLLSVNGSLTSDVTVQRQGVLGGNGSIGALRVARGGTVAPGNSIGTLNVDGDVTFDEGSRYAVEVAPDGRSDRIASSRAITINGGEVAVSLENSANLLSQSEVQSLAGRQYNILTATQGVSGAFTSALPSYAFLGTTLGYQANQVSLTVGRNDATFASVAASDNERAVAAAAEALGAGNPVYESLLLSGSAGEARQAFRQLSGQVHADIASAQVNDSRYLRDTLNDRLRQAEGLGGVNDIKADEGGAWAKLLGAWDHASGDDSATGYQASTWGVLLGLDSAWADDWRMGVATGYTRTSLDGGYGSDADSDNYHLGVYGGKEYGSLALRAGAGYTLHRFDTSRAVRYGSQSDRASAQYSARTEQFFAEAGYRIPAGPVSLEPFANLSYVNFQNNRIAEQGGAAALHGDKQHIDATLSTLGLRSDVQWNVTRETAVALRGELGWQHQYGDLARGVGLKFNGSDTPFVVNSVSASRDGAVLKASAEVAINSNARLSLGYSGLLSGNYQDNSVNAGFSWNF</sequence>
<evidence type="ECO:0000256" key="6">
    <source>
        <dbReference type="PROSITE-ProRule" id="PRU01240"/>
    </source>
</evidence>
<dbReference type="CDD" id="cd04848">
    <property type="entry name" value="Peptidases_S8_Autotransporter_serine_protease_like"/>
    <property type="match status" value="1"/>
</dbReference>
<evidence type="ECO:0000259" key="7">
    <source>
        <dbReference type="PROSITE" id="PS51208"/>
    </source>
</evidence>
<dbReference type="NCBIfam" id="TIGR01414">
    <property type="entry name" value="autotrans_barl"/>
    <property type="match status" value="1"/>
</dbReference>
<dbReference type="SUPFAM" id="SSF52743">
    <property type="entry name" value="Subtilisin-like"/>
    <property type="match status" value="1"/>
</dbReference>
<feature type="active site" description="Charge relay system" evidence="6">
    <location>
        <position position="120"/>
    </location>
</feature>
<evidence type="ECO:0000256" key="5">
    <source>
        <dbReference type="ARBA" id="ARBA00022825"/>
    </source>
</evidence>
<dbReference type="Pfam" id="PF03797">
    <property type="entry name" value="Autotransporter"/>
    <property type="match status" value="1"/>
</dbReference>
<dbReference type="InterPro" id="IPR006315">
    <property type="entry name" value="OM_autotransptr_brl_dom"/>
</dbReference>
<protein>
    <submittedName>
        <fullName evidence="8">Autotransporter outer membrane beta-barrel domain-containing protein</fullName>
    </submittedName>
</protein>
<comment type="similarity">
    <text evidence="1 6">Belongs to the peptidase S8 family.</text>
</comment>
<dbReference type="Pfam" id="PF12951">
    <property type="entry name" value="PATR"/>
    <property type="match status" value="1"/>
</dbReference>
<dbReference type="RefSeq" id="WP_084971150.1">
    <property type="nucleotide sequence ID" value="NZ_CP026378.1"/>
</dbReference>
<dbReference type="PROSITE" id="PS51208">
    <property type="entry name" value="AUTOTRANSPORTER"/>
    <property type="match status" value="1"/>
</dbReference>
<dbReference type="SMART" id="SM00869">
    <property type="entry name" value="Autotransporter"/>
    <property type="match status" value="1"/>
</dbReference>
<keyword evidence="5 6" id="KW-0720">Serine protease</keyword>
<dbReference type="InterPro" id="IPR023828">
    <property type="entry name" value="Peptidase_S8_Ser-AS"/>
</dbReference>
<dbReference type="PANTHER" id="PTHR43806:SF11">
    <property type="entry name" value="CEREVISIN-RELATED"/>
    <property type="match status" value="1"/>
</dbReference>
<evidence type="ECO:0000313" key="9">
    <source>
        <dbReference type="Proteomes" id="UP000237673"/>
    </source>
</evidence>
<keyword evidence="3" id="KW-0732">Signal</keyword>
<evidence type="ECO:0000256" key="3">
    <source>
        <dbReference type="ARBA" id="ARBA00022729"/>
    </source>
</evidence>
<name>A0ABN5HJY4_9GAMM</name>
<dbReference type="EMBL" id="CP026378">
    <property type="protein sequence ID" value="AUY27062.1"/>
    <property type="molecule type" value="Genomic_DNA"/>
</dbReference>
<dbReference type="InterPro" id="IPR022398">
    <property type="entry name" value="Peptidase_S8_His-AS"/>
</dbReference>
<dbReference type="GeneID" id="84632739"/>
<feature type="active site" description="Charge relay system" evidence="6">
    <location>
        <position position="63"/>
    </location>
</feature>
<evidence type="ECO:0000256" key="2">
    <source>
        <dbReference type="ARBA" id="ARBA00022670"/>
    </source>
</evidence>
<gene>
    <name evidence="8" type="ORF">C2E16_03225</name>
</gene>
<feature type="domain" description="Autotransporter" evidence="7">
    <location>
        <begin position="733"/>
        <end position="1010"/>
    </location>
</feature>
<dbReference type="InterPro" id="IPR036852">
    <property type="entry name" value="Peptidase_S8/S53_dom_sf"/>
</dbReference>
<dbReference type="Pfam" id="PF00082">
    <property type="entry name" value="Peptidase_S8"/>
    <property type="match status" value="1"/>
</dbReference>
<feature type="active site" description="Charge relay system" evidence="6">
    <location>
        <position position="341"/>
    </location>
</feature>
<dbReference type="InterPro" id="IPR000209">
    <property type="entry name" value="Peptidase_S8/S53_dom"/>
</dbReference>
<evidence type="ECO:0000313" key="8">
    <source>
        <dbReference type="EMBL" id="AUY27062.1"/>
    </source>
</evidence>
<dbReference type="PROSITE" id="PS00137">
    <property type="entry name" value="SUBTILASE_HIS"/>
    <property type="match status" value="1"/>
</dbReference>
<evidence type="ECO:0000256" key="1">
    <source>
        <dbReference type="ARBA" id="ARBA00011073"/>
    </source>
</evidence>
<dbReference type="InterPro" id="IPR015500">
    <property type="entry name" value="Peptidase_S8_subtilisin-rel"/>
</dbReference>
<dbReference type="InterPro" id="IPR013425">
    <property type="entry name" value="Autotrns_rpt"/>
</dbReference>
<evidence type="ECO:0000256" key="4">
    <source>
        <dbReference type="ARBA" id="ARBA00022801"/>
    </source>
</evidence>
<dbReference type="PROSITE" id="PS51892">
    <property type="entry name" value="SUBTILASE"/>
    <property type="match status" value="1"/>
</dbReference>
<dbReference type="InterPro" id="IPR036709">
    <property type="entry name" value="Autotransporte_beta_dom_sf"/>
</dbReference>
<dbReference type="Proteomes" id="UP000237673">
    <property type="component" value="Chromosome"/>
</dbReference>
<dbReference type="NCBIfam" id="TIGR02601">
    <property type="entry name" value="autotrns_rpt"/>
    <property type="match status" value="1"/>
</dbReference>
<dbReference type="PANTHER" id="PTHR43806">
    <property type="entry name" value="PEPTIDASE S8"/>
    <property type="match status" value="1"/>
</dbReference>
<keyword evidence="9" id="KW-1185">Reference proteome</keyword>
<keyword evidence="4 6" id="KW-0378">Hydrolase</keyword>
<accession>A0ABN5HJY4</accession>
<dbReference type="SUPFAM" id="SSF103515">
    <property type="entry name" value="Autotransporter"/>
    <property type="match status" value="1"/>
</dbReference>
<proteinExistence type="inferred from homology"/>
<dbReference type="Gene3D" id="2.40.128.130">
    <property type="entry name" value="Autotransporter beta-domain"/>
    <property type="match status" value="1"/>
</dbReference>
<dbReference type="Gene3D" id="3.40.50.200">
    <property type="entry name" value="Peptidase S8/S53 domain"/>
    <property type="match status" value="1"/>
</dbReference>
<dbReference type="InterPro" id="IPR034061">
    <property type="entry name" value="Peptidases_S8_Autotransporter"/>
</dbReference>
<reference evidence="8 9" key="1">
    <citation type="submission" date="2018-01" db="EMBL/GenBank/DDBJ databases">
        <title>Complete and assembled Genome of Pantoea calida DSM22759T.</title>
        <authorList>
            <person name="Stevens M.J.A."/>
            <person name="Zurfluh K."/>
            <person name="Stephan R."/>
        </authorList>
    </citation>
    <scope>NUCLEOTIDE SEQUENCE [LARGE SCALE GENOMIC DNA]</scope>
    <source>
        <strain evidence="8 9">DSM 22759</strain>
    </source>
</reference>
<organism evidence="8 9">
    <name type="scientific">Mixta calida</name>
    <dbReference type="NCBI Taxonomy" id="665913"/>
    <lineage>
        <taxon>Bacteria</taxon>
        <taxon>Pseudomonadati</taxon>
        <taxon>Pseudomonadota</taxon>
        <taxon>Gammaproteobacteria</taxon>
        <taxon>Enterobacterales</taxon>
        <taxon>Erwiniaceae</taxon>
        <taxon>Mixta</taxon>
    </lineage>
</organism>
<dbReference type="PRINTS" id="PR00723">
    <property type="entry name" value="SUBTILISIN"/>
</dbReference>
<dbReference type="InterPro" id="IPR050131">
    <property type="entry name" value="Peptidase_S8_subtilisin-like"/>
</dbReference>
<dbReference type="InterPro" id="IPR005546">
    <property type="entry name" value="Autotransporte_beta"/>
</dbReference>
<dbReference type="PROSITE" id="PS00138">
    <property type="entry name" value="SUBTILASE_SER"/>
    <property type="match status" value="1"/>
</dbReference>